<dbReference type="NCBIfam" id="TIGR01251">
    <property type="entry name" value="ribP_PPkin"/>
    <property type="match status" value="1"/>
</dbReference>
<evidence type="ECO:0000313" key="17">
    <source>
        <dbReference type="EMBL" id="KID41286.1"/>
    </source>
</evidence>
<dbReference type="FunFam" id="3.40.50.2020:FF:000001">
    <property type="entry name" value="Ribose-phosphate pyrophosphokinase"/>
    <property type="match status" value="1"/>
</dbReference>
<keyword evidence="5" id="KW-0479">Metal-binding</keyword>
<dbReference type="Pfam" id="PF14572">
    <property type="entry name" value="Pribosyl_synth"/>
    <property type="match status" value="1"/>
</dbReference>
<evidence type="ECO:0000256" key="10">
    <source>
        <dbReference type="ARBA" id="ARBA00022842"/>
    </source>
</evidence>
<dbReference type="PANTHER" id="PTHR10210">
    <property type="entry name" value="RIBOSE-PHOSPHATE DIPHOSPHOKINASE FAMILY MEMBER"/>
    <property type="match status" value="1"/>
</dbReference>
<evidence type="ECO:0000256" key="15">
    <source>
        <dbReference type="ARBA" id="ARBA00069492"/>
    </source>
</evidence>
<dbReference type="Pfam" id="PF13793">
    <property type="entry name" value="Pribosyltran_N"/>
    <property type="match status" value="1"/>
</dbReference>
<dbReference type="InterPro" id="IPR000842">
    <property type="entry name" value="PRib_PP_synth_CS"/>
</dbReference>
<comment type="pathway">
    <text evidence="2">Metabolic intermediate biosynthesis; 5-phospho-alpha-D-ribose 1-diphosphate biosynthesis; 5-phospho-alpha-D-ribose 1-diphosphate from D-ribose 5-phosphate (route I): step 1/1.</text>
</comment>
<dbReference type="Proteomes" id="UP000031397">
    <property type="component" value="Unassembled WGS sequence"/>
</dbReference>
<evidence type="ECO:0000256" key="9">
    <source>
        <dbReference type="ARBA" id="ARBA00022840"/>
    </source>
</evidence>
<evidence type="ECO:0000313" key="19">
    <source>
        <dbReference type="Proteomes" id="UP000031397"/>
    </source>
</evidence>
<dbReference type="GO" id="GO:0005737">
    <property type="term" value="C:cytoplasm"/>
    <property type="evidence" value="ECO:0007669"/>
    <property type="project" value="TreeGrafter"/>
</dbReference>
<dbReference type="PANTHER" id="PTHR10210:SF41">
    <property type="entry name" value="RIBOSE-PHOSPHATE PYROPHOSPHOKINASE 1, CHLOROPLASTIC"/>
    <property type="match status" value="1"/>
</dbReference>
<sequence length="319" mass="34944">MVKTKKEDRSAKIFALNSNRPLAEKISEASGMDIGKATINHFSDGEIQITINESIRGDDVYIVQSLSDPVNDNLMELMIMIDAVRRTSPNTINVVIPYYGYSRSDRKARSREPITAKLIATFLESSAVDRVVTLDLHAAQIQGFFDIPVDHLRSLELMGNYLKEHDVSDDAVVVSPDYNSVAKARGMAGYLNLPIAIVDNRDPEDYSKVPSTIIGDVKGKNAIVVDDMIVTGDKMKITAKAIMNAGAKAVYVVATHPVLTEDAKKNLSDPAIKQVIVSDSIVVPQDKKIDKMVIVSVGKLIGNALKLIENEQSTSKLFD</sequence>
<evidence type="ECO:0000256" key="1">
    <source>
        <dbReference type="ARBA" id="ARBA00001946"/>
    </source>
</evidence>
<keyword evidence="6" id="KW-0545">Nucleotide biosynthesis</keyword>
<keyword evidence="19" id="KW-1185">Reference proteome</keyword>
<feature type="domain" description="Ribose-phosphate pyrophosphokinase N-terminal" evidence="16">
    <location>
        <begin position="12"/>
        <end position="125"/>
    </location>
</feature>
<evidence type="ECO:0000256" key="2">
    <source>
        <dbReference type="ARBA" id="ARBA00004996"/>
    </source>
</evidence>
<dbReference type="InterPro" id="IPR029099">
    <property type="entry name" value="Pribosyltran_N"/>
</dbReference>
<evidence type="ECO:0000313" key="18">
    <source>
        <dbReference type="EMBL" id="QFX92799.1"/>
    </source>
</evidence>
<dbReference type="PROSITE" id="PS00114">
    <property type="entry name" value="PRPP_SYNTHASE"/>
    <property type="match status" value="1"/>
</dbReference>
<accession>A0A0C1PMZ1</accession>
<comment type="cofactor">
    <cofactor evidence="1">
        <name>Mg(2+)</name>
        <dbReference type="ChEBI" id="CHEBI:18420"/>
    </cofactor>
</comment>
<dbReference type="InterPro" id="IPR000836">
    <property type="entry name" value="PRTase_dom"/>
</dbReference>
<evidence type="ECO:0000256" key="13">
    <source>
        <dbReference type="ARBA" id="ARBA00054914"/>
    </source>
</evidence>
<evidence type="ECO:0000256" key="14">
    <source>
        <dbReference type="ARBA" id="ARBA00061444"/>
    </source>
</evidence>
<dbReference type="RefSeq" id="WP_010021228.1">
    <property type="nucleotide sequence ID" value="NZ_AZDS01000001.1"/>
</dbReference>
<evidence type="ECO:0000256" key="7">
    <source>
        <dbReference type="ARBA" id="ARBA00022741"/>
    </source>
</evidence>
<dbReference type="SUPFAM" id="SSF53271">
    <property type="entry name" value="PRTase-like"/>
    <property type="match status" value="2"/>
</dbReference>
<dbReference type="CDD" id="cd06223">
    <property type="entry name" value="PRTases_typeI"/>
    <property type="match status" value="1"/>
</dbReference>
<dbReference type="GO" id="GO:0002189">
    <property type="term" value="C:ribose phosphate diphosphokinase complex"/>
    <property type="evidence" value="ECO:0007669"/>
    <property type="project" value="TreeGrafter"/>
</dbReference>
<evidence type="ECO:0000256" key="6">
    <source>
        <dbReference type="ARBA" id="ARBA00022727"/>
    </source>
</evidence>
<dbReference type="GO" id="GO:0009156">
    <property type="term" value="P:ribonucleoside monophosphate biosynthetic process"/>
    <property type="evidence" value="ECO:0007669"/>
    <property type="project" value="InterPro"/>
</dbReference>
<evidence type="ECO:0000256" key="11">
    <source>
        <dbReference type="ARBA" id="ARBA00029942"/>
    </source>
</evidence>
<evidence type="ECO:0000259" key="16">
    <source>
        <dbReference type="Pfam" id="PF13793"/>
    </source>
</evidence>
<evidence type="ECO:0000256" key="4">
    <source>
        <dbReference type="ARBA" id="ARBA00022679"/>
    </source>
</evidence>
<keyword evidence="9" id="KW-0067">ATP-binding</keyword>
<keyword evidence="7" id="KW-0547">Nucleotide-binding</keyword>
<dbReference type="KEGG" id="lfv:LF543_04150"/>
<organism evidence="17 19">
    <name type="scientific">Fructilactobacillus fructivorans</name>
    <dbReference type="NCBI Taxonomy" id="1614"/>
    <lineage>
        <taxon>Bacteria</taxon>
        <taxon>Bacillati</taxon>
        <taxon>Bacillota</taxon>
        <taxon>Bacilli</taxon>
        <taxon>Lactobacillales</taxon>
        <taxon>Lactobacillaceae</taxon>
        <taxon>Fructilactobacillus</taxon>
    </lineage>
</organism>
<gene>
    <name evidence="18" type="primary">prs</name>
    <name evidence="18" type="ORF">LF543_04150</name>
    <name evidence="17" type="ORF">LfDm3_1131</name>
</gene>
<dbReference type="EC" id="2.7.6.1" evidence="3"/>
<reference evidence="17 19" key="1">
    <citation type="submission" date="2014-06" db="EMBL/GenBank/DDBJ databases">
        <title>Functional and comparative genomic analyses of the Drosophila gut microbiota identify candidate symbiosis factors.</title>
        <authorList>
            <person name="Newell P.D."/>
            <person name="Chaston J.M."/>
            <person name="Douglas A.E."/>
        </authorList>
    </citation>
    <scope>NUCLEOTIDE SEQUENCE [LARGE SCALE GENOMIC DNA]</scope>
    <source>
        <strain evidence="17 19">DmCS_002</strain>
    </source>
</reference>
<dbReference type="InterPro" id="IPR029057">
    <property type="entry name" value="PRTase-like"/>
</dbReference>
<dbReference type="EMBL" id="JOJZ01000021">
    <property type="protein sequence ID" value="KID41286.1"/>
    <property type="molecule type" value="Genomic_DNA"/>
</dbReference>
<evidence type="ECO:0000256" key="8">
    <source>
        <dbReference type="ARBA" id="ARBA00022777"/>
    </source>
</evidence>
<proteinExistence type="inferred from homology"/>
<dbReference type="InterPro" id="IPR005946">
    <property type="entry name" value="Rib-P_diPkinase"/>
</dbReference>
<dbReference type="GO" id="GO:0005524">
    <property type="term" value="F:ATP binding"/>
    <property type="evidence" value="ECO:0007669"/>
    <property type="project" value="UniProtKB-KW"/>
</dbReference>
<dbReference type="PATRIC" id="fig|1614.7.peg.1075"/>
<comment type="similarity">
    <text evidence="14">Belongs to the ribose-phosphate pyrophosphokinase family. Class I subfamily.</text>
</comment>
<dbReference type="GeneID" id="74913792"/>
<evidence type="ECO:0000256" key="3">
    <source>
        <dbReference type="ARBA" id="ARBA00013247"/>
    </source>
</evidence>
<dbReference type="NCBIfam" id="NF002320">
    <property type="entry name" value="PRK01259.1"/>
    <property type="match status" value="1"/>
</dbReference>
<dbReference type="GO" id="GO:0006164">
    <property type="term" value="P:purine nucleotide biosynthetic process"/>
    <property type="evidence" value="ECO:0007669"/>
    <property type="project" value="TreeGrafter"/>
</dbReference>
<dbReference type="GO" id="GO:0004749">
    <property type="term" value="F:ribose phosphate diphosphokinase activity"/>
    <property type="evidence" value="ECO:0007669"/>
    <property type="project" value="UniProtKB-EC"/>
</dbReference>
<evidence type="ECO:0000256" key="5">
    <source>
        <dbReference type="ARBA" id="ARBA00022723"/>
    </source>
</evidence>
<dbReference type="GO" id="GO:0016301">
    <property type="term" value="F:kinase activity"/>
    <property type="evidence" value="ECO:0007669"/>
    <property type="project" value="UniProtKB-KW"/>
</dbReference>
<comment type="function">
    <text evidence="13">Involved in the biosynthesis of the central metabolite phospho-alpha-D-ribosyl-1-pyrophosphate (PRPP) via the transfer of pyrophosphoryl group from ATP to 1-hydroxyl of ribose-5-phosphate (Rib-5-P).</text>
</comment>
<protein>
    <recommendedName>
        <fullName evidence="15">Ribose-phosphate pyrophosphokinase</fullName>
        <ecNumber evidence="3">2.7.6.1</ecNumber>
    </recommendedName>
    <alternativeName>
        <fullName evidence="11">Phosphoribosyl pyrophosphate synthase</fullName>
    </alternativeName>
</protein>
<dbReference type="AlphaFoldDB" id="A0A0C1PMZ1"/>
<keyword evidence="8 17" id="KW-0418">Kinase</keyword>
<dbReference type="Gene3D" id="3.40.50.2020">
    <property type="match status" value="2"/>
</dbReference>
<name>A0A0C1PMZ1_9LACO</name>
<dbReference type="GO" id="GO:0006015">
    <property type="term" value="P:5-phosphoribose 1-diphosphate biosynthetic process"/>
    <property type="evidence" value="ECO:0007669"/>
    <property type="project" value="TreeGrafter"/>
</dbReference>
<keyword evidence="4 17" id="KW-0808">Transferase</keyword>
<dbReference type="OrthoDB" id="9777067at2"/>
<keyword evidence="10" id="KW-0460">Magnesium</keyword>
<comment type="catalytic activity">
    <reaction evidence="12">
        <text>D-ribose 5-phosphate + ATP = 5-phospho-alpha-D-ribose 1-diphosphate + AMP + H(+)</text>
        <dbReference type="Rhea" id="RHEA:15609"/>
        <dbReference type="ChEBI" id="CHEBI:15378"/>
        <dbReference type="ChEBI" id="CHEBI:30616"/>
        <dbReference type="ChEBI" id="CHEBI:58017"/>
        <dbReference type="ChEBI" id="CHEBI:78346"/>
        <dbReference type="ChEBI" id="CHEBI:456215"/>
        <dbReference type="EC" id="2.7.6.1"/>
    </reaction>
</comment>
<evidence type="ECO:0000313" key="20">
    <source>
        <dbReference type="Proteomes" id="UP000327194"/>
    </source>
</evidence>
<dbReference type="SMART" id="SM01400">
    <property type="entry name" value="Pribosyltran_N"/>
    <property type="match status" value="1"/>
</dbReference>
<dbReference type="GO" id="GO:0000287">
    <property type="term" value="F:magnesium ion binding"/>
    <property type="evidence" value="ECO:0007669"/>
    <property type="project" value="InterPro"/>
</dbReference>
<evidence type="ECO:0000256" key="12">
    <source>
        <dbReference type="ARBA" id="ARBA00049535"/>
    </source>
</evidence>
<dbReference type="Proteomes" id="UP000327194">
    <property type="component" value="Chromosome"/>
</dbReference>
<reference evidence="18 20" key="2">
    <citation type="submission" date="2019-10" db="EMBL/GenBank/DDBJ databases">
        <title>Genome sequencing of Lactobacillus fructivorans.</title>
        <authorList>
            <person name="Kim K."/>
        </authorList>
    </citation>
    <scope>NUCLEOTIDE SEQUENCE [LARGE SCALE GENOMIC DNA]</scope>
    <source>
        <strain evidence="18 20">LF543</strain>
    </source>
</reference>
<dbReference type="EMBL" id="CP045562">
    <property type="protein sequence ID" value="QFX92799.1"/>
    <property type="molecule type" value="Genomic_DNA"/>
</dbReference>